<sequence length="95" mass="9802">MVKRQAGQAAVGAMAASYVNAGNIGLPIALYAVGSSVPAVSVLVTQLLVLAPFSLTVLGLSLAAQRPFRDRTQVPDIVWGSVVKLLVMPAVAWTA</sequence>
<evidence type="ECO:0000313" key="2">
    <source>
        <dbReference type="EMBL" id="GGO45172.1"/>
    </source>
</evidence>
<protein>
    <submittedName>
        <fullName evidence="2">Uncharacterized protein</fullName>
    </submittedName>
</protein>
<dbReference type="EMBL" id="BMLQ01000004">
    <property type="protein sequence ID" value="GGO45172.1"/>
    <property type="molecule type" value="Genomic_DNA"/>
</dbReference>
<name>A0ABQ2LZX4_9MICC</name>
<comment type="caution">
    <text evidence="2">The sequence shown here is derived from an EMBL/GenBank/DDBJ whole genome shotgun (WGS) entry which is preliminary data.</text>
</comment>
<organism evidence="2 3">
    <name type="scientific">Citricoccus zhacaiensis</name>
    <dbReference type="NCBI Taxonomy" id="489142"/>
    <lineage>
        <taxon>Bacteria</taxon>
        <taxon>Bacillati</taxon>
        <taxon>Actinomycetota</taxon>
        <taxon>Actinomycetes</taxon>
        <taxon>Micrococcales</taxon>
        <taxon>Micrococcaceae</taxon>
        <taxon>Citricoccus</taxon>
    </lineage>
</organism>
<keyword evidence="1" id="KW-1133">Transmembrane helix</keyword>
<reference evidence="3" key="1">
    <citation type="journal article" date="2019" name="Int. J. Syst. Evol. Microbiol.">
        <title>The Global Catalogue of Microorganisms (GCM) 10K type strain sequencing project: providing services to taxonomists for standard genome sequencing and annotation.</title>
        <authorList>
            <consortium name="The Broad Institute Genomics Platform"/>
            <consortium name="The Broad Institute Genome Sequencing Center for Infectious Disease"/>
            <person name="Wu L."/>
            <person name="Ma J."/>
        </authorList>
    </citation>
    <scope>NUCLEOTIDE SEQUENCE [LARGE SCALE GENOMIC DNA]</scope>
    <source>
        <strain evidence="3">CGMCC 1.7064</strain>
    </source>
</reference>
<keyword evidence="1" id="KW-0812">Transmembrane</keyword>
<keyword evidence="3" id="KW-1185">Reference proteome</keyword>
<keyword evidence="1" id="KW-0472">Membrane</keyword>
<evidence type="ECO:0000313" key="3">
    <source>
        <dbReference type="Proteomes" id="UP000642509"/>
    </source>
</evidence>
<dbReference type="Proteomes" id="UP000642509">
    <property type="component" value="Unassembled WGS sequence"/>
</dbReference>
<feature type="transmembrane region" description="Helical" evidence="1">
    <location>
        <begin position="37"/>
        <end position="63"/>
    </location>
</feature>
<proteinExistence type="predicted"/>
<evidence type="ECO:0000256" key="1">
    <source>
        <dbReference type="SAM" id="Phobius"/>
    </source>
</evidence>
<gene>
    <name evidence="2" type="ORF">GCM10010977_17270</name>
</gene>
<accession>A0ABQ2LZX4</accession>
<dbReference type="RefSeq" id="WP_188805754.1">
    <property type="nucleotide sequence ID" value="NZ_BAAAOU010000005.1"/>
</dbReference>